<keyword evidence="5" id="KW-0694">RNA-binding</keyword>
<dbReference type="GO" id="GO:0006412">
    <property type="term" value="P:translation"/>
    <property type="evidence" value="ECO:0007669"/>
    <property type="project" value="UniProtKB-UniRule"/>
</dbReference>
<dbReference type="InterPro" id="IPR013025">
    <property type="entry name" value="Ribosomal_uL23-like"/>
</dbReference>
<keyword evidence="2 5" id="KW-0689">Ribosomal protein</keyword>
<evidence type="ECO:0000256" key="2">
    <source>
        <dbReference type="ARBA" id="ARBA00022980"/>
    </source>
</evidence>
<comment type="subcellular location">
    <subcellularLocation>
        <location evidence="5">Plastid</location>
        <location evidence="5">Chloroplast</location>
    </subcellularLocation>
</comment>
<geneLocation type="chloroplast" evidence="6"/>
<reference evidence="6" key="1">
    <citation type="journal article" date="2015" name="BMC Evol. Biol.">
        <title>Chloroplast phylogenomic analysis of chlorophyte green algae identifies a novel lineage sister to the Sphaeropleales (Chlorophyceae).</title>
        <authorList>
            <person name="Lemieux C."/>
            <person name="Vincent A.T."/>
            <person name="Labarre A."/>
            <person name="Otis C."/>
            <person name="Turmel M."/>
        </authorList>
    </citation>
    <scope>NUCLEOTIDE SEQUENCE</scope>
</reference>
<dbReference type="GO" id="GO:0003735">
    <property type="term" value="F:structural constituent of ribosome"/>
    <property type="evidence" value="ECO:0007669"/>
    <property type="project" value="InterPro"/>
</dbReference>
<organism evidence="6">
    <name type="scientific">Microglena monadina</name>
    <dbReference type="NCBI Taxonomy" id="47904"/>
    <lineage>
        <taxon>Eukaryota</taxon>
        <taxon>Viridiplantae</taxon>
        <taxon>Chlorophyta</taxon>
        <taxon>core chlorophytes</taxon>
        <taxon>Chlorophyceae</taxon>
        <taxon>CS clade</taxon>
        <taxon>Chlamydomonadales</taxon>
        <taxon>Chlamydomonadaceae</taxon>
        <taxon>Microglena</taxon>
    </lineage>
</organism>
<evidence type="ECO:0000256" key="3">
    <source>
        <dbReference type="ARBA" id="ARBA00023274"/>
    </source>
</evidence>
<dbReference type="InterPro" id="IPR012678">
    <property type="entry name" value="Ribosomal_uL23/eL15/eS24_sf"/>
</dbReference>
<keyword evidence="5" id="KW-0699">rRNA-binding</keyword>
<dbReference type="EMBL" id="KT624772">
    <property type="protein sequence ID" value="ALO20986.1"/>
    <property type="molecule type" value="Genomic_DNA"/>
</dbReference>
<gene>
    <name evidence="5 6" type="primary">rpl23</name>
</gene>
<evidence type="ECO:0000256" key="1">
    <source>
        <dbReference type="ARBA" id="ARBA00006700"/>
    </source>
</evidence>
<proteinExistence type="inferred from homology"/>
<accession>A0A0S2IB14</accession>
<dbReference type="GO" id="GO:0005840">
    <property type="term" value="C:ribosome"/>
    <property type="evidence" value="ECO:0007669"/>
    <property type="project" value="UniProtKB-KW"/>
</dbReference>
<keyword evidence="3 5" id="KW-0687">Ribonucleoprotein</keyword>
<keyword evidence="6" id="KW-0150">Chloroplast</keyword>
<dbReference type="GO" id="GO:0009507">
    <property type="term" value="C:chloroplast"/>
    <property type="evidence" value="ECO:0007669"/>
    <property type="project" value="UniProtKB-SubCell"/>
</dbReference>
<evidence type="ECO:0000256" key="4">
    <source>
        <dbReference type="ARBA" id="ARBA00035287"/>
    </source>
</evidence>
<dbReference type="AlphaFoldDB" id="A0A0S2IB14"/>
<dbReference type="HAMAP" id="MF_01369_B">
    <property type="entry name" value="Ribosomal_uL23_B"/>
    <property type="match status" value="1"/>
</dbReference>
<protein>
    <recommendedName>
        <fullName evidence="4 5">Large ribosomal subunit protein uL23c</fullName>
    </recommendedName>
</protein>
<comment type="similarity">
    <text evidence="1 5">Belongs to the universal ribosomal protein uL23 family.</text>
</comment>
<dbReference type="GO" id="GO:1990904">
    <property type="term" value="C:ribonucleoprotein complex"/>
    <property type="evidence" value="ECO:0007669"/>
    <property type="project" value="UniProtKB-KW"/>
</dbReference>
<dbReference type="Pfam" id="PF00276">
    <property type="entry name" value="Ribosomal_L23"/>
    <property type="match status" value="1"/>
</dbReference>
<comment type="subunit">
    <text evidence="5">Part of the 50S ribosomal subunit.</text>
</comment>
<dbReference type="Gene3D" id="3.30.70.330">
    <property type="match status" value="1"/>
</dbReference>
<dbReference type="GO" id="GO:0019843">
    <property type="term" value="F:rRNA binding"/>
    <property type="evidence" value="ECO:0007669"/>
    <property type="project" value="UniProtKB-UniRule"/>
</dbReference>
<keyword evidence="6" id="KW-0934">Plastid</keyword>
<name>A0A0S2IB14_9CHLO</name>
<dbReference type="SUPFAM" id="SSF54189">
    <property type="entry name" value="Ribosomal proteins S24e, L23 and L15e"/>
    <property type="match status" value="1"/>
</dbReference>
<evidence type="ECO:0000256" key="5">
    <source>
        <dbReference type="HAMAP-Rule" id="MF_01369"/>
    </source>
</evidence>
<dbReference type="InterPro" id="IPR012677">
    <property type="entry name" value="Nucleotide-bd_a/b_plait_sf"/>
</dbReference>
<sequence>MENTSTENIKKKWEELMESTRFPTMIDLIKSPVMTQKASFARALQNKYTFDVDKRLTKPQIKKLCEDLFNVDIIRINTLIPPKQTIRFARSSGFKPTYKRVILTLKKEQSINFINL</sequence>
<dbReference type="PANTHER" id="PTHR11620">
    <property type="entry name" value="60S RIBOSOMAL PROTEIN L23A"/>
    <property type="match status" value="1"/>
</dbReference>
<comment type="function">
    <text evidence="5">Binds to 23S rRNA.</text>
</comment>
<evidence type="ECO:0000313" key="6">
    <source>
        <dbReference type="EMBL" id="ALO20986.1"/>
    </source>
</evidence>